<keyword evidence="1" id="KW-0067">ATP-binding</keyword>
<sequence length="338" mass="34321">MPGTRLRDLSEGELLARIFPLLHGTTGPAHVHLGPGDDAAVLAAPSGAVVLTTDSMVRERDWRDDWSSGHEVGRKVVAQNLADIAAMGAVPTGLLIALAADPRTEVEWAVELTAGIAQAARAAGTPVLGGDLSSAGPGTIFVAITAVGDLAGRPPVRRDGARPGDVVAVAGTLGRSGGGLQLLLAGRGRTHLDPRPDAGASPLERAVDELCRVHRTAGEPPFAEGPRAADAGATAMIDVSDGLVRDLGRLARASGLRVELSGRALAAEAAGALTDALGADEALRQVLSGGEEHSLVATFPPGGVPAGWRVLGACVVGEPGVLVDGVEPDVLGWDHFRP</sequence>
<dbReference type="Gene3D" id="3.30.1330.10">
    <property type="entry name" value="PurM-like, N-terminal domain"/>
    <property type="match status" value="1"/>
</dbReference>
<comment type="function">
    <text evidence="1">Catalyzes the ATP-dependent phosphorylation of thiamine-monophosphate (TMP) to form thiamine-pyrophosphate (TPP), the active form of vitamin B1.</text>
</comment>
<comment type="pathway">
    <text evidence="1">Cofactor biosynthesis; thiamine diphosphate biosynthesis; thiamine diphosphate from thiamine phosphate: step 1/1.</text>
</comment>
<dbReference type="EC" id="2.7.4.16" evidence="1"/>
<feature type="binding site" evidence="1">
    <location>
        <position position="238"/>
    </location>
    <ligand>
        <name>Mg(2+)</name>
        <dbReference type="ChEBI" id="CHEBI:18420"/>
        <label>3</label>
    </ligand>
</feature>
<dbReference type="InterPro" id="IPR006283">
    <property type="entry name" value="ThiL-like"/>
</dbReference>
<evidence type="ECO:0000313" key="3">
    <source>
        <dbReference type="EMBL" id="WWF05512.1"/>
    </source>
</evidence>
<evidence type="ECO:0000313" key="4">
    <source>
        <dbReference type="Proteomes" id="UP001381003"/>
    </source>
</evidence>
<dbReference type="CDD" id="cd02194">
    <property type="entry name" value="ThiL"/>
    <property type="match status" value="1"/>
</dbReference>
<dbReference type="InterPro" id="IPR036921">
    <property type="entry name" value="PurM-like_N_sf"/>
</dbReference>
<comment type="miscellaneous">
    <text evidence="1">Reaction mechanism of ThiL seems to utilize a direct, inline transfer of the gamma-phosphate of ATP to TMP rather than a phosphorylated enzyme intermediate.</text>
</comment>
<keyword evidence="1 3" id="KW-0808">Transferase</keyword>
<dbReference type="GO" id="GO:0009030">
    <property type="term" value="F:thiamine-phosphate kinase activity"/>
    <property type="evidence" value="ECO:0007669"/>
    <property type="project" value="UniProtKB-EC"/>
</dbReference>
<feature type="binding site" evidence="1">
    <location>
        <begin position="130"/>
        <end position="131"/>
    </location>
    <ligand>
        <name>ATP</name>
        <dbReference type="ChEBI" id="CHEBI:30616"/>
    </ligand>
</feature>
<feature type="binding site" evidence="1">
    <location>
        <position position="241"/>
    </location>
    <ligand>
        <name>Mg(2+)</name>
        <dbReference type="ChEBI" id="CHEBI:18420"/>
        <label>5</label>
    </ligand>
</feature>
<feature type="binding site" evidence="1">
    <location>
        <position position="83"/>
    </location>
    <ligand>
        <name>Mg(2+)</name>
        <dbReference type="ChEBI" id="CHEBI:18420"/>
        <label>3</label>
    </ligand>
</feature>
<dbReference type="InterPro" id="IPR016188">
    <property type="entry name" value="PurM-like_N"/>
</dbReference>
<gene>
    <name evidence="1 3" type="primary">thiL</name>
    <name evidence="3" type="ORF">N5P18_01145</name>
</gene>
<feature type="binding site" evidence="1">
    <location>
        <position position="240"/>
    </location>
    <ligand>
        <name>ATP</name>
        <dbReference type="ChEBI" id="CHEBI:30616"/>
    </ligand>
</feature>
<accession>A0ABZ2FDX2</accession>
<organism evidence="3 4">
    <name type="scientific">Janibacter terrae</name>
    <dbReference type="NCBI Taxonomy" id="103817"/>
    <lineage>
        <taxon>Bacteria</taxon>
        <taxon>Bacillati</taxon>
        <taxon>Actinomycetota</taxon>
        <taxon>Actinomycetes</taxon>
        <taxon>Micrococcales</taxon>
        <taxon>Intrasporangiaceae</taxon>
        <taxon>Janibacter</taxon>
    </lineage>
</organism>
<keyword evidence="1" id="KW-0547">Nucleotide-binding</keyword>
<feature type="binding site" evidence="1">
    <location>
        <position position="54"/>
    </location>
    <ligand>
        <name>Mg(2+)</name>
        <dbReference type="ChEBI" id="CHEBI:18420"/>
        <label>1</label>
    </ligand>
</feature>
<feature type="binding site" evidence="1">
    <location>
        <position position="38"/>
    </location>
    <ligand>
        <name>Mg(2+)</name>
        <dbReference type="ChEBI" id="CHEBI:18420"/>
        <label>4</label>
    </ligand>
</feature>
<dbReference type="SUPFAM" id="SSF56042">
    <property type="entry name" value="PurM C-terminal domain-like"/>
    <property type="match status" value="1"/>
</dbReference>
<dbReference type="EMBL" id="CP104874">
    <property type="protein sequence ID" value="WWF05512.1"/>
    <property type="molecule type" value="Genomic_DNA"/>
</dbReference>
<keyword evidence="1" id="KW-0479">Metal-binding</keyword>
<feature type="binding site" evidence="1">
    <location>
        <position position="83"/>
    </location>
    <ligand>
        <name>Mg(2+)</name>
        <dbReference type="ChEBI" id="CHEBI:18420"/>
        <label>2</label>
    </ligand>
</feature>
<keyword evidence="4" id="KW-1185">Reference proteome</keyword>
<keyword evidence="1" id="KW-0784">Thiamine biosynthesis</keyword>
<dbReference type="RefSeq" id="WP_068325186.1">
    <property type="nucleotide sequence ID" value="NZ_CP104874.1"/>
</dbReference>
<feature type="binding site" evidence="1">
    <location>
        <position position="131"/>
    </location>
    <ligand>
        <name>Mg(2+)</name>
        <dbReference type="ChEBI" id="CHEBI:18420"/>
        <label>1</label>
    </ligand>
</feature>
<keyword evidence="1 3" id="KW-0418">Kinase</keyword>
<feature type="binding site" evidence="1">
    <location>
        <position position="52"/>
    </location>
    <ligand>
        <name>Mg(2+)</name>
        <dbReference type="ChEBI" id="CHEBI:18420"/>
        <label>4</label>
    </ligand>
</feature>
<feature type="binding site" evidence="1">
    <location>
        <position position="158"/>
    </location>
    <ligand>
        <name>ATP</name>
        <dbReference type="ChEBI" id="CHEBI:30616"/>
    </ligand>
</feature>
<comment type="similarity">
    <text evidence="1">Belongs to the thiamine-monophosphate kinase family.</text>
</comment>
<dbReference type="SUPFAM" id="SSF55326">
    <property type="entry name" value="PurM N-terminal domain-like"/>
    <property type="match status" value="1"/>
</dbReference>
<evidence type="ECO:0000259" key="2">
    <source>
        <dbReference type="Pfam" id="PF00586"/>
    </source>
</evidence>
<dbReference type="HAMAP" id="MF_02128">
    <property type="entry name" value="TMP_kinase"/>
    <property type="match status" value="1"/>
</dbReference>
<dbReference type="Gene3D" id="3.90.650.10">
    <property type="entry name" value="PurM-like C-terminal domain"/>
    <property type="match status" value="1"/>
</dbReference>
<reference evidence="3 4" key="1">
    <citation type="submission" date="2022-09" db="EMBL/GenBank/DDBJ databases">
        <title>Complete genome sequence of Janibacter terrae strain COS04-44, PCL-degrading bacteria isolated from oil spilled coast.</title>
        <authorList>
            <person name="Park H."/>
            <person name="Kim J.Y."/>
            <person name="An S.H."/>
            <person name="Lee C.M."/>
            <person name="Weon H.-Y."/>
        </authorList>
    </citation>
    <scope>NUCLEOTIDE SEQUENCE [LARGE SCALE GENOMIC DNA]</scope>
    <source>
        <strain evidence="3 4">COS04-44</strain>
    </source>
</reference>
<dbReference type="Proteomes" id="UP001381003">
    <property type="component" value="Chromosome"/>
</dbReference>
<comment type="catalytic activity">
    <reaction evidence="1">
        <text>thiamine phosphate + ATP = thiamine diphosphate + ADP</text>
        <dbReference type="Rhea" id="RHEA:15913"/>
        <dbReference type="ChEBI" id="CHEBI:30616"/>
        <dbReference type="ChEBI" id="CHEBI:37575"/>
        <dbReference type="ChEBI" id="CHEBI:58937"/>
        <dbReference type="ChEBI" id="CHEBI:456216"/>
        <dbReference type="EC" id="2.7.4.16"/>
    </reaction>
</comment>
<feature type="binding site" evidence="1">
    <location>
        <position position="61"/>
    </location>
    <ligand>
        <name>substrate</name>
    </ligand>
</feature>
<proteinExistence type="inferred from homology"/>
<dbReference type="Pfam" id="PF00586">
    <property type="entry name" value="AIRS"/>
    <property type="match status" value="1"/>
</dbReference>
<dbReference type="NCBIfam" id="TIGR01379">
    <property type="entry name" value="thiL"/>
    <property type="match status" value="1"/>
</dbReference>
<dbReference type="InterPro" id="IPR036676">
    <property type="entry name" value="PurM-like_C_sf"/>
</dbReference>
<feature type="binding site" evidence="1">
    <location>
        <position position="333"/>
    </location>
    <ligand>
        <name>substrate</name>
    </ligand>
</feature>
<feature type="binding site" evidence="1">
    <location>
        <position position="83"/>
    </location>
    <ligand>
        <name>Mg(2+)</name>
        <dbReference type="ChEBI" id="CHEBI:18420"/>
        <label>4</label>
    </ligand>
</feature>
<feature type="binding site" evidence="1">
    <location>
        <position position="53"/>
    </location>
    <ligand>
        <name>Mg(2+)</name>
        <dbReference type="ChEBI" id="CHEBI:18420"/>
        <label>1</label>
    </ligand>
</feature>
<name>A0ABZ2FDX2_9MICO</name>
<keyword evidence="1" id="KW-0460">Magnesium</keyword>
<protein>
    <recommendedName>
        <fullName evidence="1">Thiamine-monophosphate kinase</fullName>
        <shortName evidence="1">TMP kinase</shortName>
        <shortName evidence="1">Thiamine-phosphate kinase</shortName>
        <ecNumber evidence="1">2.7.4.16</ecNumber>
    </recommendedName>
</protein>
<dbReference type="PANTHER" id="PTHR30270:SF0">
    <property type="entry name" value="THIAMINE-MONOPHOSPHATE KINASE"/>
    <property type="match status" value="1"/>
</dbReference>
<feature type="binding site" evidence="1">
    <location>
        <position position="38"/>
    </location>
    <ligand>
        <name>Mg(2+)</name>
        <dbReference type="ChEBI" id="CHEBI:18420"/>
        <label>3</label>
    </ligand>
</feature>
<feature type="domain" description="PurM-like N-terminal" evidence="2">
    <location>
        <begin position="36"/>
        <end position="148"/>
    </location>
</feature>
<feature type="binding site" evidence="1">
    <location>
        <position position="54"/>
    </location>
    <ligand>
        <name>Mg(2+)</name>
        <dbReference type="ChEBI" id="CHEBI:18420"/>
        <label>2</label>
    </ligand>
</feature>
<evidence type="ECO:0000256" key="1">
    <source>
        <dbReference type="HAMAP-Rule" id="MF_02128"/>
    </source>
</evidence>
<feature type="binding site" evidence="1">
    <location>
        <position position="291"/>
    </location>
    <ligand>
        <name>substrate</name>
    </ligand>
</feature>
<dbReference type="PIRSF" id="PIRSF005303">
    <property type="entry name" value="Thiam_monoph_kin"/>
    <property type="match status" value="1"/>
</dbReference>
<comment type="caution">
    <text evidence="1">Lacks conserved residue(s) required for the propagation of feature annotation.</text>
</comment>
<dbReference type="PANTHER" id="PTHR30270">
    <property type="entry name" value="THIAMINE-MONOPHOSPHATE KINASE"/>
    <property type="match status" value="1"/>
</dbReference>